<evidence type="ECO:0000313" key="2">
    <source>
        <dbReference type="Proteomes" id="UP000193144"/>
    </source>
</evidence>
<proteinExistence type="predicted"/>
<evidence type="ECO:0000313" key="1">
    <source>
        <dbReference type="EMBL" id="ORY16697.1"/>
    </source>
</evidence>
<dbReference type="Proteomes" id="UP000193144">
    <property type="component" value="Unassembled WGS sequence"/>
</dbReference>
<reference evidence="1 2" key="1">
    <citation type="submission" date="2016-07" db="EMBL/GenBank/DDBJ databases">
        <title>Pervasive Adenine N6-methylation of Active Genes in Fungi.</title>
        <authorList>
            <consortium name="DOE Joint Genome Institute"/>
            <person name="Mondo S.J."/>
            <person name="Dannebaum R.O."/>
            <person name="Kuo R.C."/>
            <person name="Labutti K."/>
            <person name="Haridas S."/>
            <person name="Kuo A."/>
            <person name="Salamov A."/>
            <person name="Ahrendt S.R."/>
            <person name="Lipzen A."/>
            <person name="Sullivan W."/>
            <person name="Andreopoulos W.B."/>
            <person name="Clum A."/>
            <person name="Lindquist E."/>
            <person name="Daum C."/>
            <person name="Ramamoorthy G.K."/>
            <person name="Gryganskyi A."/>
            <person name="Culley D."/>
            <person name="Magnuson J.K."/>
            <person name="James T.Y."/>
            <person name="O'Malley M.A."/>
            <person name="Stajich J.E."/>
            <person name="Spatafora J.W."/>
            <person name="Visel A."/>
            <person name="Grigoriev I.V."/>
        </authorList>
    </citation>
    <scope>NUCLEOTIDE SEQUENCE [LARGE SCALE GENOMIC DNA]</scope>
    <source>
        <strain evidence="1 2">CBS 115471</strain>
    </source>
</reference>
<keyword evidence="2" id="KW-1185">Reference proteome</keyword>
<name>A0A1Y2A314_9PLEO</name>
<protein>
    <submittedName>
        <fullName evidence="1">Uncharacterized protein</fullName>
    </submittedName>
</protein>
<organism evidence="1 2">
    <name type="scientific">Clohesyomyces aquaticus</name>
    <dbReference type="NCBI Taxonomy" id="1231657"/>
    <lineage>
        <taxon>Eukaryota</taxon>
        <taxon>Fungi</taxon>
        <taxon>Dikarya</taxon>
        <taxon>Ascomycota</taxon>
        <taxon>Pezizomycotina</taxon>
        <taxon>Dothideomycetes</taxon>
        <taxon>Pleosporomycetidae</taxon>
        <taxon>Pleosporales</taxon>
        <taxon>Lindgomycetaceae</taxon>
        <taxon>Clohesyomyces</taxon>
    </lineage>
</organism>
<sequence length="178" mass="19668">MGPVSPRSLEQFVMVRRSCIGPNFTTSKSKSIYSFNNSRSPIDMAQARPFVPTHQWPTCYYLRSATNVCTRASPVQQYAVSSLSTLPPVLYPFTTKDFSLSQQTMRGESLHQNNRIDTLGSPYTSNLISADVPILNSDHHPIIRIHPTLKSSKNDHSLGIPCHLTPGKPASILPASCL</sequence>
<accession>A0A1Y2A314</accession>
<dbReference type="AlphaFoldDB" id="A0A1Y2A314"/>
<gene>
    <name evidence="1" type="ORF">BCR34DRAFT_84967</name>
</gene>
<comment type="caution">
    <text evidence="1">The sequence shown here is derived from an EMBL/GenBank/DDBJ whole genome shotgun (WGS) entry which is preliminary data.</text>
</comment>
<dbReference type="EMBL" id="MCFA01000016">
    <property type="protein sequence ID" value="ORY16697.1"/>
    <property type="molecule type" value="Genomic_DNA"/>
</dbReference>